<evidence type="ECO:0000313" key="1">
    <source>
        <dbReference type="EMBL" id="AER41495.1"/>
    </source>
</evidence>
<reference evidence="1 2" key="1">
    <citation type="journal article" date="2012" name="BMC Genomics">
        <title>Genome of Epinotia aporema granulovirus (EpapGV), a polyorganotropic fast killing betabaculovirus with a novel thymidylate kinase gene.</title>
        <authorList>
            <person name="Ferrelli M.L."/>
            <person name="Salvador R."/>
            <person name="Biedma M.E."/>
            <person name="Berretta M.F."/>
            <person name="Haase S."/>
            <person name="Sciocco-Cap A."/>
            <person name="Ghiringhelli P.D."/>
            <person name="Romanowski V."/>
        </authorList>
    </citation>
    <scope>NUCLEOTIDE SEQUENCE [LARGE SCALE GENOMIC DNA]</scope>
</reference>
<sequence length="538" mass="60330">MSIGLLLCTILVVTAAFIFNSALFDYAAITAADKIFYYDNSHVPHIKPPVQIDIESNELVCHKTPTRCLSNADCQLCRESLAACVRFNETVLLELDEDRSMTINAGESYCLALDREHSRSCNPATGTWVLRQVNNDNFALICHCDYPGIATQINIYDDCTVAVGCKPNGFVTSVYTTPFTCTCDKGYVFETSDTGVPYCRPNVIRDIILDPGFFRRPPCDEGFVPLNHPALHRTYFTQVGANVCVPDPCSIDPLTGVKHSGRVLYEPEGGADGSDLIMCVCDINDNLYPVYSAQSMLNTMYTDTDAEISNACIQPLSVDRRTIRSDLKVFWARNSLKSDADIVFQVDPEHVHERYKAIMYPRLTPHPTDNVTTSWLLKFELHSAYTVVSVDSAIQDIFQRYWNYNYLRLHNDNNCPIPGIGECTPVLTCGNVSCTRNPCIGSTVNTSYRSSCYFYRTNRTFPDVGTIGQIAVWNNTLFYAAASVPVTFWINARMATDFGYGFPSEFQTIYFTSTQETLPESEYDNARQILNTFPLYAS</sequence>
<evidence type="ECO:0000313" key="2">
    <source>
        <dbReference type="Proteomes" id="UP000201571"/>
    </source>
</evidence>
<dbReference type="GeneID" id="13842677"/>
<dbReference type="InterPro" id="IPR007784">
    <property type="entry name" value="PIR"/>
</dbReference>
<proteinExistence type="predicted"/>
<dbReference type="KEGG" id="vg:13842677"/>
<organism evidence="1 2">
    <name type="scientific">Epinotia aporema granulovirus</name>
    <dbReference type="NCBI Taxonomy" id="166056"/>
    <lineage>
        <taxon>Viruses</taxon>
        <taxon>Viruses incertae sedis</taxon>
        <taxon>Naldaviricetes</taxon>
        <taxon>Lefavirales</taxon>
        <taxon>Baculoviridae</taxon>
        <taxon>Betabaculovirus</taxon>
        <taxon>Betabaculovirus epaporemae</taxon>
    </lineage>
</organism>
<protein>
    <submittedName>
        <fullName evidence="1">Per os infection Factor 1</fullName>
    </submittedName>
</protein>
<dbReference type="RefSeq" id="YP_006908577.1">
    <property type="nucleotide sequence ID" value="NC_018875.1"/>
</dbReference>
<dbReference type="Proteomes" id="UP000201571">
    <property type="component" value="Segment"/>
</dbReference>
<dbReference type="EMBL" id="JN408834">
    <property type="protein sequence ID" value="AER41495.1"/>
    <property type="molecule type" value="Genomic_DNA"/>
</dbReference>
<dbReference type="Pfam" id="PF05092">
    <property type="entry name" value="PIF"/>
    <property type="match status" value="1"/>
</dbReference>
<keyword evidence="2" id="KW-1185">Reference proteome</keyword>
<gene>
    <name evidence="1" type="primary">pif-1</name>
</gene>
<accession>K4ERU5</accession>
<dbReference type="OrthoDB" id="1963at10239"/>
<name>K4ERU5_9BBAC</name>